<dbReference type="GO" id="GO:0016020">
    <property type="term" value="C:membrane"/>
    <property type="evidence" value="ECO:0007669"/>
    <property type="project" value="UniProtKB-SubCell"/>
</dbReference>
<feature type="transmembrane region" description="Helical" evidence="6">
    <location>
        <begin position="124"/>
        <end position="146"/>
    </location>
</feature>
<keyword evidence="5 6" id="KW-0472">Membrane</keyword>
<reference evidence="8" key="1">
    <citation type="submission" date="2022-06" db="EMBL/GenBank/DDBJ databases">
        <title>Sphingomicrobium sedimins sp. nov., a marine bacterium isolated from tidal flat.</title>
        <authorList>
            <person name="Kim C.-H."/>
            <person name="Yoo Y."/>
            <person name="Kim J.-J."/>
        </authorList>
    </citation>
    <scope>NUCLEOTIDE SEQUENCE</scope>
    <source>
        <strain evidence="8">GRR-S6-50</strain>
    </source>
</reference>
<evidence type="ECO:0000259" key="7">
    <source>
        <dbReference type="Pfam" id="PF00892"/>
    </source>
</evidence>
<dbReference type="PANTHER" id="PTHR22911">
    <property type="entry name" value="ACYL-MALONYL CONDENSING ENZYME-RELATED"/>
    <property type="match status" value="1"/>
</dbReference>
<feature type="transmembrane region" description="Helical" evidence="6">
    <location>
        <begin position="96"/>
        <end position="117"/>
    </location>
</feature>
<keyword evidence="4 6" id="KW-1133">Transmembrane helix</keyword>
<name>A0A9X2EIK5_9SPHN</name>
<comment type="caution">
    <text evidence="8">The sequence shown here is derived from an EMBL/GenBank/DDBJ whole genome shotgun (WGS) entry which is preliminary data.</text>
</comment>
<dbReference type="SUPFAM" id="SSF103481">
    <property type="entry name" value="Multidrug resistance efflux transporter EmrE"/>
    <property type="match status" value="2"/>
</dbReference>
<evidence type="ECO:0000256" key="3">
    <source>
        <dbReference type="ARBA" id="ARBA00022692"/>
    </source>
</evidence>
<dbReference type="Proteomes" id="UP001155128">
    <property type="component" value="Unassembled WGS sequence"/>
</dbReference>
<feature type="transmembrane region" description="Helical" evidence="6">
    <location>
        <begin position="71"/>
        <end position="90"/>
    </location>
</feature>
<feature type="transmembrane region" description="Helical" evidence="6">
    <location>
        <begin position="38"/>
        <end position="59"/>
    </location>
</feature>
<dbReference type="RefSeq" id="WP_252114901.1">
    <property type="nucleotide sequence ID" value="NZ_JAMSHT010000001.1"/>
</dbReference>
<evidence type="ECO:0000256" key="6">
    <source>
        <dbReference type="SAM" id="Phobius"/>
    </source>
</evidence>
<dbReference type="Pfam" id="PF00892">
    <property type="entry name" value="EamA"/>
    <property type="match status" value="2"/>
</dbReference>
<feature type="transmembrane region" description="Helical" evidence="6">
    <location>
        <begin position="243"/>
        <end position="264"/>
    </location>
</feature>
<dbReference type="EMBL" id="JAMSHT010000001">
    <property type="protein sequence ID" value="MCM8558185.1"/>
    <property type="molecule type" value="Genomic_DNA"/>
</dbReference>
<evidence type="ECO:0000256" key="2">
    <source>
        <dbReference type="ARBA" id="ARBA00009853"/>
    </source>
</evidence>
<organism evidence="8 9">
    <name type="scientific">Sphingomicrobium sediminis</name>
    <dbReference type="NCBI Taxonomy" id="2950949"/>
    <lineage>
        <taxon>Bacteria</taxon>
        <taxon>Pseudomonadati</taxon>
        <taxon>Pseudomonadota</taxon>
        <taxon>Alphaproteobacteria</taxon>
        <taxon>Sphingomonadales</taxon>
        <taxon>Sphingomonadaceae</taxon>
        <taxon>Sphingomicrobium</taxon>
    </lineage>
</organism>
<dbReference type="PROSITE" id="PS51257">
    <property type="entry name" value="PROKAR_LIPOPROTEIN"/>
    <property type="match status" value="1"/>
</dbReference>
<feature type="domain" description="EamA" evidence="7">
    <location>
        <begin position="13"/>
        <end position="140"/>
    </location>
</feature>
<sequence length="298" mass="31438">MSAQRSSLIAFAVAVLGVGCLSAMDGAVKMLSLEVGVFAALCWRLGASVLVGGGIYAIGRKRAPSRKAMKLHLMRGVLVVPMAYLFFFGLARVPMAQAIALAFLAPLFALYLAAILLKEKVARASIGGSLLAFAGTLVIFAGQAQADVGREAWLGSFAILGSAMMYAFNIILIRQQSQAADPAEVAFFSHLFPAIIFWLIAILFVGVPDFPQGLDLVIWASAITGIFGAIGLAWAYARADAGYLAATEYSGFLWAAMFGFILFAEIPSPWTVAGAVAIVAGCWIAARPDPPGHEMIEA</sequence>
<protein>
    <submittedName>
        <fullName evidence="8">DMT family transporter</fullName>
    </submittedName>
</protein>
<feature type="domain" description="EamA" evidence="7">
    <location>
        <begin position="154"/>
        <end position="285"/>
    </location>
</feature>
<comment type="similarity">
    <text evidence="2">Belongs to the drug/metabolite transporter (DMT) superfamily. 10 TMS drug/metabolite exporter (DME) (TC 2.A.7.3) family.</text>
</comment>
<evidence type="ECO:0000256" key="4">
    <source>
        <dbReference type="ARBA" id="ARBA00022989"/>
    </source>
</evidence>
<gene>
    <name evidence="8" type="ORF">NDO55_10165</name>
</gene>
<feature type="transmembrane region" description="Helical" evidence="6">
    <location>
        <begin position="270"/>
        <end position="286"/>
    </location>
</feature>
<dbReference type="InterPro" id="IPR000620">
    <property type="entry name" value="EamA_dom"/>
</dbReference>
<dbReference type="PANTHER" id="PTHR22911:SF6">
    <property type="entry name" value="SOLUTE CARRIER FAMILY 35 MEMBER G1"/>
    <property type="match status" value="1"/>
</dbReference>
<dbReference type="AlphaFoldDB" id="A0A9X2EIK5"/>
<feature type="transmembrane region" description="Helical" evidence="6">
    <location>
        <begin position="216"/>
        <end position="236"/>
    </location>
</feature>
<evidence type="ECO:0000256" key="5">
    <source>
        <dbReference type="ARBA" id="ARBA00023136"/>
    </source>
</evidence>
<evidence type="ECO:0000313" key="9">
    <source>
        <dbReference type="Proteomes" id="UP001155128"/>
    </source>
</evidence>
<keyword evidence="9" id="KW-1185">Reference proteome</keyword>
<proteinExistence type="inferred from homology"/>
<dbReference type="InterPro" id="IPR037185">
    <property type="entry name" value="EmrE-like"/>
</dbReference>
<feature type="transmembrane region" description="Helical" evidence="6">
    <location>
        <begin position="185"/>
        <end position="204"/>
    </location>
</feature>
<evidence type="ECO:0000313" key="8">
    <source>
        <dbReference type="EMBL" id="MCM8558185.1"/>
    </source>
</evidence>
<accession>A0A9X2EIK5</accession>
<feature type="transmembrane region" description="Helical" evidence="6">
    <location>
        <begin position="152"/>
        <end position="173"/>
    </location>
</feature>
<evidence type="ECO:0000256" key="1">
    <source>
        <dbReference type="ARBA" id="ARBA00004141"/>
    </source>
</evidence>
<keyword evidence="3 6" id="KW-0812">Transmembrane</keyword>
<comment type="subcellular location">
    <subcellularLocation>
        <location evidence="1">Membrane</location>
        <topology evidence="1">Multi-pass membrane protein</topology>
    </subcellularLocation>
</comment>